<keyword evidence="9" id="KW-1185">Reference proteome</keyword>
<dbReference type="Gene3D" id="3.80.30.20">
    <property type="entry name" value="tm_1862 like domain"/>
    <property type="match status" value="1"/>
</dbReference>
<evidence type="ECO:0000256" key="5">
    <source>
        <dbReference type="ARBA" id="ARBA00023014"/>
    </source>
</evidence>
<feature type="domain" description="Radical SAM core" evidence="7">
    <location>
        <begin position="171"/>
        <end position="390"/>
    </location>
</feature>
<sequence>MRILLTTLNSKYVHSNLALKYLYSVAEGSDLDIELFEFTINNDRDYIYTEIVRGGYDYVCFSCYIWNIGKIKDLASDIKKACPEVKILLGGPEVSHETVLFMEENSWADYIIRGEGEYPFFQFCKELVLDENDFSKVSSLTYRENGQILETEDGPLLDMDTIPFPYESLPMEPDKVVYYESSRGCPYHCSYCLSSLEKNIRPLSVERTRRDLGYFLYKKVKQVKFIDRTFNYDKDRAYELWRYLIENDNGVTNFHFEICGELLDDRHFDLLSTARNGLFQFEIGIQSANPDALMAVDRKESVFPILHNVEKLLILGNIHIHVDLIAGLPHEDYKSFARSFNKVYELGADNLQLGFLKLLKGTKIRRQASEFGYVFREKAPYEVISNQDLSAAELVKLKMIETVLDLYANKGGFEMTLEYILKSSGGNPFRFYEQLADFFFSKGYQHRSHKKEDLYRILLKFAESKGLGEGAEVFLTEDLSRTMNFDAVKKFHKKGWEI</sequence>
<dbReference type="InterPro" id="IPR025288">
    <property type="entry name" value="DUF4080"/>
</dbReference>
<dbReference type="PROSITE" id="PS51332">
    <property type="entry name" value="B12_BINDING"/>
    <property type="match status" value="1"/>
</dbReference>
<dbReference type="InterPro" id="IPR058240">
    <property type="entry name" value="rSAM_sf"/>
</dbReference>
<dbReference type="GO" id="GO:0031419">
    <property type="term" value="F:cobalamin binding"/>
    <property type="evidence" value="ECO:0007669"/>
    <property type="project" value="InterPro"/>
</dbReference>
<evidence type="ECO:0000256" key="4">
    <source>
        <dbReference type="ARBA" id="ARBA00023004"/>
    </source>
</evidence>
<dbReference type="Pfam" id="PF13311">
    <property type="entry name" value="DUF4080"/>
    <property type="match status" value="1"/>
</dbReference>
<name>A0A415E7N7_9FIRM</name>
<evidence type="ECO:0000256" key="2">
    <source>
        <dbReference type="ARBA" id="ARBA00022691"/>
    </source>
</evidence>
<dbReference type="SMART" id="SM00729">
    <property type="entry name" value="Elp3"/>
    <property type="match status" value="1"/>
</dbReference>
<dbReference type="SFLD" id="SFLDG01082">
    <property type="entry name" value="B12-binding_domain_containing"/>
    <property type="match status" value="1"/>
</dbReference>
<dbReference type="RefSeq" id="WP_118333755.1">
    <property type="nucleotide sequence ID" value="NZ_AP025567.1"/>
</dbReference>
<protein>
    <submittedName>
        <fullName evidence="8">DUF4080 domain-containing protein</fullName>
    </submittedName>
</protein>
<evidence type="ECO:0000256" key="3">
    <source>
        <dbReference type="ARBA" id="ARBA00022723"/>
    </source>
</evidence>
<keyword evidence="4" id="KW-0408">Iron</keyword>
<keyword evidence="5" id="KW-0411">Iron-sulfur</keyword>
<dbReference type="CDD" id="cd01335">
    <property type="entry name" value="Radical_SAM"/>
    <property type="match status" value="1"/>
</dbReference>
<dbReference type="GO" id="GO:0051539">
    <property type="term" value="F:4 iron, 4 sulfur cluster binding"/>
    <property type="evidence" value="ECO:0007669"/>
    <property type="project" value="UniProtKB-KW"/>
</dbReference>
<gene>
    <name evidence="8" type="ORF">DW099_03720</name>
</gene>
<dbReference type="GO" id="GO:0005829">
    <property type="term" value="C:cytosol"/>
    <property type="evidence" value="ECO:0007669"/>
    <property type="project" value="TreeGrafter"/>
</dbReference>
<dbReference type="SUPFAM" id="SSF102114">
    <property type="entry name" value="Radical SAM enzymes"/>
    <property type="match status" value="1"/>
</dbReference>
<dbReference type="Pfam" id="PF04055">
    <property type="entry name" value="Radical_SAM"/>
    <property type="match status" value="1"/>
</dbReference>
<dbReference type="SFLD" id="SFLDG01123">
    <property type="entry name" value="methyltransferase_(Class_B)"/>
    <property type="match status" value="1"/>
</dbReference>
<dbReference type="InterPro" id="IPR051198">
    <property type="entry name" value="BchE-like"/>
</dbReference>
<dbReference type="InterPro" id="IPR006158">
    <property type="entry name" value="Cobalamin-bd"/>
</dbReference>
<dbReference type="AlphaFoldDB" id="A0A415E7N7"/>
<dbReference type="STRING" id="1776384.GCA_900086585_03030"/>
<dbReference type="InterPro" id="IPR007197">
    <property type="entry name" value="rSAM"/>
</dbReference>
<dbReference type="PANTHER" id="PTHR43409:SF16">
    <property type="entry name" value="SLR0320 PROTEIN"/>
    <property type="match status" value="1"/>
</dbReference>
<evidence type="ECO:0000259" key="7">
    <source>
        <dbReference type="PROSITE" id="PS51918"/>
    </source>
</evidence>
<accession>A0A415E7N7</accession>
<dbReference type="Gene3D" id="3.40.50.280">
    <property type="entry name" value="Cobalamin-binding domain"/>
    <property type="match status" value="1"/>
</dbReference>
<organism evidence="8 9">
    <name type="scientific">Emergencia timonensis</name>
    <dbReference type="NCBI Taxonomy" id="1776384"/>
    <lineage>
        <taxon>Bacteria</taxon>
        <taxon>Bacillati</taxon>
        <taxon>Bacillota</taxon>
        <taxon>Clostridia</taxon>
        <taxon>Peptostreptococcales</taxon>
        <taxon>Anaerovoracaceae</taxon>
        <taxon>Emergencia</taxon>
    </lineage>
</organism>
<dbReference type="Proteomes" id="UP000284841">
    <property type="component" value="Unassembled WGS sequence"/>
</dbReference>
<dbReference type="InterPro" id="IPR034466">
    <property type="entry name" value="Methyltransferase_Class_B"/>
</dbReference>
<dbReference type="GO" id="GO:0003824">
    <property type="term" value="F:catalytic activity"/>
    <property type="evidence" value="ECO:0007669"/>
    <property type="project" value="InterPro"/>
</dbReference>
<reference evidence="8 9" key="1">
    <citation type="submission" date="2018-08" db="EMBL/GenBank/DDBJ databases">
        <title>A genome reference for cultivated species of the human gut microbiota.</title>
        <authorList>
            <person name="Zou Y."/>
            <person name="Xue W."/>
            <person name="Luo G."/>
        </authorList>
    </citation>
    <scope>NUCLEOTIDE SEQUENCE [LARGE SCALE GENOMIC DNA]</scope>
    <source>
        <strain evidence="8 9">AM07-24</strain>
    </source>
</reference>
<dbReference type="CDD" id="cd02068">
    <property type="entry name" value="radical_SAM_B12_BD"/>
    <property type="match status" value="1"/>
</dbReference>
<evidence type="ECO:0000256" key="1">
    <source>
        <dbReference type="ARBA" id="ARBA00001966"/>
    </source>
</evidence>
<dbReference type="Pfam" id="PF02310">
    <property type="entry name" value="B12-binding"/>
    <property type="match status" value="1"/>
</dbReference>
<evidence type="ECO:0000313" key="8">
    <source>
        <dbReference type="EMBL" id="RHJ89690.1"/>
    </source>
</evidence>
<dbReference type="SFLD" id="SFLDS00029">
    <property type="entry name" value="Radical_SAM"/>
    <property type="match status" value="1"/>
</dbReference>
<dbReference type="GO" id="GO:0046872">
    <property type="term" value="F:metal ion binding"/>
    <property type="evidence" value="ECO:0007669"/>
    <property type="project" value="UniProtKB-KW"/>
</dbReference>
<dbReference type="OrthoDB" id="9801424at2"/>
<feature type="domain" description="B12-binding" evidence="6">
    <location>
        <begin position="1"/>
        <end position="134"/>
    </location>
</feature>
<keyword evidence="2" id="KW-0949">S-adenosyl-L-methionine</keyword>
<comment type="caution">
    <text evidence="8">The sequence shown here is derived from an EMBL/GenBank/DDBJ whole genome shotgun (WGS) entry which is preliminary data.</text>
</comment>
<comment type="cofactor">
    <cofactor evidence="1">
        <name>[4Fe-4S] cluster</name>
        <dbReference type="ChEBI" id="CHEBI:49883"/>
    </cofactor>
</comment>
<dbReference type="InterPro" id="IPR023404">
    <property type="entry name" value="rSAM_horseshoe"/>
</dbReference>
<evidence type="ECO:0000313" key="9">
    <source>
        <dbReference type="Proteomes" id="UP000284841"/>
    </source>
</evidence>
<dbReference type="EMBL" id="QRMS01000001">
    <property type="protein sequence ID" value="RHJ89690.1"/>
    <property type="molecule type" value="Genomic_DNA"/>
</dbReference>
<evidence type="ECO:0000259" key="6">
    <source>
        <dbReference type="PROSITE" id="PS51332"/>
    </source>
</evidence>
<dbReference type="InterPro" id="IPR006638">
    <property type="entry name" value="Elp3/MiaA/NifB-like_rSAM"/>
</dbReference>
<keyword evidence="3" id="KW-0479">Metal-binding</keyword>
<dbReference type="PANTHER" id="PTHR43409">
    <property type="entry name" value="ANAEROBIC MAGNESIUM-PROTOPORPHYRIN IX MONOMETHYL ESTER CYCLASE-RELATED"/>
    <property type="match status" value="1"/>
</dbReference>
<proteinExistence type="predicted"/>
<dbReference type="PROSITE" id="PS51918">
    <property type="entry name" value="RADICAL_SAM"/>
    <property type="match status" value="1"/>
</dbReference>